<dbReference type="SUPFAM" id="SSF48452">
    <property type="entry name" value="TPR-like"/>
    <property type="match status" value="1"/>
</dbReference>
<reference evidence="1" key="2">
    <citation type="journal article" date="2023" name="Science">
        <title>Genomic signatures of disease resistance in endangered staghorn corals.</title>
        <authorList>
            <person name="Vollmer S.V."/>
            <person name="Selwyn J.D."/>
            <person name="Despard B.A."/>
            <person name="Roesel C.L."/>
        </authorList>
    </citation>
    <scope>NUCLEOTIDE SEQUENCE</scope>
    <source>
        <strain evidence="1">K2</strain>
    </source>
</reference>
<dbReference type="Gene3D" id="1.25.40.10">
    <property type="entry name" value="Tetratricopeptide repeat domain"/>
    <property type="match status" value="1"/>
</dbReference>
<comment type="caution">
    <text evidence="1">The sequence shown here is derived from an EMBL/GenBank/DDBJ whole genome shotgun (WGS) entry which is preliminary data.</text>
</comment>
<dbReference type="EMBL" id="JARQWQ010000065">
    <property type="protein sequence ID" value="KAK2555093.1"/>
    <property type="molecule type" value="Genomic_DNA"/>
</dbReference>
<name>A0AAD9UYY2_ACRCE</name>
<dbReference type="Proteomes" id="UP001249851">
    <property type="component" value="Unassembled WGS sequence"/>
</dbReference>
<dbReference type="InterPro" id="IPR019734">
    <property type="entry name" value="TPR_rpt"/>
</dbReference>
<evidence type="ECO:0000313" key="2">
    <source>
        <dbReference type="Proteomes" id="UP001249851"/>
    </source>
</evidence>
<reference evidence="1" key="1">
    <citation type="journal article" date="2023" name="G3 (Bethesda)">
        <title>Whole genome assembly and annotation of the endangered Caribbean coral Acropora cervicornis.</title>
        <authorList>
            <person name="Selwyn J.D."/>
            <person name="Vollmer S.V."/>
        </authorList>
    </citation>
    <scope>NUCLEOTIDE SEQUENCE</scope>
    <source>
        <strain evidence="1">K2</strain>
    </source>
</reference>
<gene>
    <name evidence="1" type="ORF">P5673_023451</name>
</gene>
<accession>A0AAD9UYY2</accession>
<organism evidence="1 2">
    <name type="scientific">Acropora cervicornis</name>
    <name type="common">Staghorn coral</name>
    <dbReference type="NCBI Taxonomy" id="6130"/>
    <lineage>
        <taxon>Eukaryota</taxon>
        <taxon>Metazoa</taxon>
        <taxon>Cnidaria</taxon>
        <taxon>Anthozoa</taxon>
        <taxon>Hexacorallia</taxon>
        <taxon>Scleractinia</taxon>
        <taxon>Astrocoeniina</taxon>
        <taxon>Acroporidae</taxon>
        <taxon>Acropora</taxon>
    </lineage>
</organism>
<dbReference type="AlphaFoldDB" id="A0AAD9UYY2"/>
<dbReference type="PANTHER" id="PTHR31859">
    <property type="entry name" value="TETRATRICOPEPTIDE REPEAT PROTEIN 39 FAMILY MEMBER"/>
    <property type="match status" value="1"/>
</dbReference>
<dbReference type="InterPro" id="IPR011990">
    <property type="entry name" value="TPR-like_helical_dom_sf"/>
</dbReference>
<dbReference type="Pfam" id="PF10300">
    <property type="entry name" value="Iml2-TPR_39"/>
    <property type="match status" value="1"/>
</dbReference>
<protein>
    <submittedName>
        <fullName evidence="1">Tetratricopeptide repeat protein 39B</fullName>
    </submittedName>
</protein>
<dbReference type="PANTHER" id="PTHR31859:SF9">
    <property type="entry name" value="TETRATRICOPEPTIDE REPEAT PROTEIN 39B"/>
    <property type="match status" value="1"/>
</dbReference>
<sequence length="440" mass="51296">MYRICLDMVVNQPFASAHTMETNDFEGGIHFGIGGFNLVLSLLPPIIIKLLEWVGFSGDRFLGISHLQKGSKCQSLRSPLCSLVLLAYHGSVFLFFDGRLKHVHGKLDEAINRYKHSITVQLDFRQLHHFFYWELMWCYAFKGDWFEAYRYASILFNESLWSRTVYMHLKASFKVMDRLVNQKVTMGQDEEEQDREDYMFRRLPDFKQRIGGQSLPIEDFAIHKAKKYFDKNGCLFLPGLELVYIWNGFKVLNNRPDLVKPIKELVEHSLHQKSYADDLCLGRLLLGMCYRCLDQKAEALECLRSAYSQSKYLKDDLYLEPYTCAEMGFLCLDDGDFDMAKEYLERARKHRDHLLRSLLHLRIHGALQKMEHTHVERGRTQSLNNKVFQIKQGLAADGDNVSFSESEDDFFDAVDDFSKLLRQDSNSSFDVISDDELDFL</sequence>
<dbReference type="InterPro" id="IPR019412">
    <property type="entry name" value="IML2/TPR_39"/>
</dbReference>
<proteinExistence type="predicted"/>
<evidence type="ECO:0000313" key="1">
    <source>
        <dbReference type="EMBL" id="KAK2555093.1"/>
    </source>
</evidence>
<dbReference type="SMART" id="SM00028">
    <property type="entry name" value="TPR"/>
    <property type="match status" value="3"/>
</dbReference>
<keyword evidence="2" id="KW-1185">Reference proteome</keyword>